<dbReference type="OrthoDB" id="5512260at2"/>
<dbReference type="EMBL" id="PVNL01000140">
    <property type="protein sequence ID" value="PRP94589.1"/>
    <property type="molecule type" value="Genomic_DNA"/>
</dbReference>
<name>A0A2S9XNZ2_9BACT</name>
<proteinExistence type="predicted"/>
<feature type="transmembrane region" description="Helical" evidence="1">
    <location>
        <begin position="397"/>
        <end position="421"/>
    </location>
</feature>
<evidence type="ECO:0000313" key="3">
    <source>
        <dbReference type="Proteomes" id="UP000238823"/>
    </source>
</evidence>
<dbReference type="RefSeq" id="WP_106094530.1">
    <property type="nucleotide sequence ID" value="NZ_PVNL01000140.1"/>
</dbReference>
<feature type="transmembrane region" description="Helical" evidence="1">
    <location>
        <begin position="20"/>
        <end position="41"/>
    </location>
</feature>
<feature type="transmembrane region" description="Helical" evidence="1">
    <location>
        <begin position="123"/>
        <end position="143"/>
    </location>
</feature>
<feature type="transmembrane region" description="Helical" evidence="1">
    <location>
        <begin position="342"/>
        <end position="361"/>
    </location>
</feature>
<feature type="transmembrane region" description="Helical" evidence="1">
    <location>
        <begin position="212"/>
        <end position="237"/>
    </location>
</feature>
<evidence type="ECO:0000256" key="1">
    <source>
        <dbReference type="SAM" id="Phobius"/>
    </source>
</evidence>
<feature type="transmembrane region" description="Helical" evidence="1">
    <location>
        <begin position="249"/>
        <end position="267"/>
    </location>
</feature>
<keyword evidence="1" id="KW-0472">Membrane</keyword>
<feature type="transmembrane region" description="Helical" evidence="1">
    <location>
        <begin position="173"/>
        <end position="191"/>
    </location>
</feature>
<organism evidence="2 3">
    <name type="scientific">Enhygromyxa salina</name>
    <dbReference type="NCBI Taxonomy" id="215803"/>
    <lineage>
        <taxon>Bacteria</taxon>
        <taxon>Pseudomonadati</taxon>
        <taxon>Myxococcota</taxon>
        <taxon>Polyangia</taxon>
        <taxon>Nannocystales</taxon>
        <taxon>Nannocystaceae</taxon>
        <taxon>Enhygromyxa</taxon>
    </lineage>
</organism>
<keyword evidence="1" id="KW-1133">Transmembrane helix</keyword>
<dbReference type="AlphaFoldDB" id="A0A2S9XNZ2"/>
<evidence type="ECO:0008006" key="4">
    <source>
        <dbReference type="Google" id="ProtNLM"/>
    </source>
</evidence>
<reference evidence="2 3" key="1">
    <citation type="submission" date="2018-03" db="EMBL/GenBank/DDBJ databases">
        <title>Draft Genome Sequences of the Obligatory Marine Myxobacteria Enhygromyxa salina SWB007.</title>
        <authorList>
            <person name="Poehlein A."/>
            <person name="Moghaddam J.A."/>
            <person name="Harms H."/>
            <person name="Alanjari M."/>
            <person name="Koenig G.M."/>
            <person name="Daniel R."/>
            <person name="Schaeberle T.F."/>
        </authorList>
    </citation>
    <scope>NUCLEOTIDE SEQUENCE [LARGE SCALE GENOMIC DNA]</scope>
    <source>
        <strain evidence="2 3">SWB007</strain>
    </source>
</reference>
<dbReference type="Proteomes" id="UP000238823">
    <property type="component" value="Unassembled WGS sequence"/>
</dbReference>
<protein>
    <recommendedName>
        <fullName evidence="4">Glycosyltransferase RgtA/B/C/D-like domain-containing protein</fullName>
    </recommendedName>
</protein>
<keyword evidence="1" id="KW-0812">Transmembrane</keyword>
<comment type="caution">
    <text evidence="2">The sequence shown here is derived from an EMBL/GenBank/DDBJ whole genome shotgun (WGS) entry which is preliminary data.</text>
</comment>
<feature type="transmembrane region" description="Helical" evidence="1">
    <location>
        <begin position="302"/>
        <end position="322"/>
    </location>
</feature>
<evidence type="ECO:0000313" key="2">
    <source>
        <dbReference type="EMBL" id="PRP94589.1"/>
    </source>
</evidence>
<accession>A0A2S9XNZ2</accession>
<gene>
    <name evidence="2" type="ORF">ENSA7_77580</name>
</gene>
<feature type="transmembrane region" description="Helical" evidence="1">
    <location>
        <begin position="150"/>
        <end position="167"/>
    </location>
</feature>
<feature type="transmembrane region" description="Helical" evidence="1">
    <location>
        <begin position="373"/>
        <end position="391"/>
    </location>
</feature>
<feature type="transmembrane region" description="Helical" evidence="1">
    <location>
        <begin position="442"/>
        <end position="462"/>
    </location>
</feature>
<sequence length="650" mass="70729">MKLGRDVTPRRRRPPSQLEYRRYLTFLLAVAAIGIALRWSAVSVGLMSDDFMQLGMLSGTYPGEGYAPFDLYSFLRRGDLLVDHVEQGTAPWWSVPELHGTVLRPLASCLLWLDHAVAPGKVVLWHVHTMLWFAASIVALGLATRKLLPAPVAIVAVMLYACDAGMVSPLSWLANRCVLVCATFGFLTVWAHAQWRDPDPYTPSWMQRRGGVLVGVLMAACISAGEYGLSILAYLGAWELFVGEGPARQRARALIPALIPVFVYLLAHKLLGYGTFGAEVYADPFHSPTGYAKWATTRIPQLIAAAFWSIPGATIHVFRFGLPSRLDHLFVPPDPTPDDYHMAHVHLAWWGIAAAVVVLLLARHAWYADERKALRALGVGAVVGMLPIAVAPSHSRLLIIAQLGTCAVVAAALVACARLLLGRAGLAPENPAGPPPKRWPTLVRGVLLIPLAGLLAWVHTIGDLRWGNAYIEHLDDLQAANIFAFTAGDLLSQPLEGRDVVILNGPSQSVGLYGEFVLASQGLPVPATWRPLALGGDFPIVATRPADDTLELFAVQGAWMHTAGELFFRRADQPLRAGDVLEYPSMRVKIVADDDGHPTRLQFRFDRSLDDPSLVFVVATKHGLQRWAVPAAGARNIVPLPRLPVATSAQ</sequence>